<evidence type="ECO:0000259" key="6">
    <source>
        <dbReference type="Pfam" id="PF02668"/>
    </source>
</evidence>
<dbReference type="Pfam" id="PF02668">
    <property type="entry name" value="TauD"/>
    <property type="match status" value="1"/>
</dbReference>
<keyword evidence="4" id="KW-0560">Oxidoreductase</keyword>
<dbReference type="EMBL" id="JAUFPN010000020">
    <property type="protein sequence ID" value="MDN3563213.1"/>
    <property type="molecule type" value="Genomic_DNA"/>
</dbReference>
<dbReference type="GO" id="GO:0051213">
    <property type="term" value="F:dioxygenase activity"/>
    <property type="evidence" value="ECO:0007669"/>
    <property type="project" value="UniProtKB-KW"/>
</dbReference>
<protein>
    <submittedName>
        <fullName evidence="7">TauD/TfdA family dioxygenase</fullName>
    </submittedName>
</protein>
<dbReference type="RefSeq" id="WP_290314953.1">
    <property type="nucleotide sequence ID" value="NZ_JAUFPN010000020.1"/>
</dbReference>
<evidence type="ECO:0000256" key="1">
    <source>
        <dbReference type="ARBA" id="ARBA00005896"/>
    </source>
</evidence>
<dbReference type="Gene3D" id="3.60.130.10">
    <property type="entry name" value="Clavaminate synthase-like"/>
    <property type="match status" value="1"/>
</dbReference>
<evidence type="ECO:0000313" key="7">
    <source>
        <dbReference type="EMBL" id="MDN3563213.1"/>
    </source>
</evidence>
<dbReference type="PANTHER" id="PTHR30468">
    <property type="entry name" value="ALPHA-KETOGLUTARATE-DEPENDENT SULFONATE DIOXYGENASE"/>
    <property type="match status" value="1"/>
</dbReference>
<keyword evidence="3 7" id="KW-0223">Dioxygenase</keyword>
<gene>
    <name evidence="7" type="ORF">QWZ14_02325</name>
</gene>
<dbReference type="InterPro" id="IPR042098">
    <property type="entry name" value="TauD-like_sf"/>
</dbReference>
<sequence>MRDSRIRVERIAGAVGAEIGGVDLAGPLDDGTIAEIRAALLAHGVVFFHEQRFDAAQHKALARRFGPIFVHPNFKGSGADPEVVVIRREPGDASIVGEEWHADTTMCAAPPMGAILYGEEVPPFGGDTLFASQGAAYEALSPGMQRLIGGLRAVHSDRRVAGPASGMNARRATKVREDAAWQETTSLHPVVRTHPETGRRMLFVNHSYTIGLEGMTEAESRPLLGFLLEHGHRPEFTCRFRWRPGSVAFWDNRAVKHLALHDAGPYRRVMRRVQIVGEAPV</sequence>
<evidence type="ECO:0000256" key="3">
    <source>
        <dbReference type="ARBA" id="ARBA00022964"/>
    </source>
</evidence>
<dbReference type="InterPro" id="IPR051323">
    <property type="entry name" value="AtsK-like"/>
</dbReference>
<comment type="similarity">
    <text evidence="1">Belongs to the TfdA dioxygenase family.</text>
</comment>
<keyword evidence="8" id="KW-1185">Reference proteome</keyword>
<dbReference type="SUPFAM" id="SSF51197">
    <property type="entry name" value="Clavaminate synthase-like"/>
    <property type="match status" value="1"/>
</dbReference>
<feature type="domain" description="TauD/TfdA-like" evidence="6">
    <location>
        <begin position="8"/>
        <end position="273"/>
    </location>
</feature>
<keyword evidence="2" id="KW-0479">Metal-binding</keyword>
<evidence type="ECO:0000256" key="5">
    <source>
        <dbReference type="ARBA" id="ARBA00023004"/>
    </source>
</evidence>
<evidence type="ECO:0000256" key="4">
    <source>
        <dbReference type="ARBA" id="ARBA00023002"/>
    </source>
</evidence>
<keyword evidence="5" id="KW-0408">Iron</keyword>
<dbReference type="PANTHER" id="PTHR30468:SF1">
    <property type="entry name" value="ALPHA-KETOGLUTARATE-DEPENDENT SULFONATE DIOXYGENASE"/>
    <property type="match status" value="1"/>
</dbReference>
<reference evidence="8" key="1">
    <citation type="journal article" date="2019" name="Int. J. Syst. Evol. Microbiol.">
        <title>The Global Catalogue of Microorganisms (GCM) 10K type strain sequencing project: providing services to taxonomists for standard genome sequencing and annotation.</title>
        <authorList>
            <consortium name="The Broad Institute Genomics Platform"/>
            <consortium name="The Broad Institute Genome Sequencing Center for Infectious Disease"/>
            <person name="Wu L."/>
            <person name="Ma J."/>
        </authorList>
    </citation>
    <scope>NUCLEOTIDE SEQUENCE [LARGE SCALE GENOMIC DNA]</scope>
    <source>
        <strain evidence="8">CECT 7131</strain>
    </source>
</reference>
<proteinExistence type="inferred from homology"/>
<evidence type="ECO:0000313" key="8">
    <source>
        <dbReference type="Proteomes" id="UP001529369"/>
    </source>
</evidence>
<dbReference type="InterPro" id="IPR003819">
    <property type="entry name" value="TauD/TfdA-like"/>
</dbReference>
<comment type="caution">
    <text evidence="7">The sequence shown here is derived from an EMBL/GenBank/DDBJ whole genome shotgun (WGS) entry which is preliminary data.</text>
</comment>
<dbReference type="Proteomes" id="UP001529369">
    <property type="component" value="Unassembled WGS sequence"/>
</dbReference>
<accession>A0ABT8A0F3</accession>
<evidence type="ECO:0000256" key="2">
    <source>
        <dbReference type="ARBA" id="ARBA00022723"/>
    </source>
</evidence>
<organism evidence="7 8">
    <name type="scientific">Paeniroseomonas aquatica</name>
    <dbReference type="NCBI Taxonomy" id="373043"/>
    <lineage>
        <taxon>Bacteria</taxon>
        <taxon>Pseudomonadati</taxon>
        <taxon>Pseudomonadota</taxon>
        <taxon>Alphaproteobacteria</taxon>
        <taxon>Acetobacterales</taxon>
        <taxon>Acetobacteraceae</taxon>
        <taxon>Paeniroseomonas</taxon>
    </lineage>
</organism>
<name>A0ABT8A0F3_9PROT</name>